<dbReference type="AlphaFoldDB" id="A0A3D8Y5H3"/>
<evidence type="ECO:0000256" key="3">
    <source>
        <dbReference type="ARBA" id="ARBA00022729"/>
    </source>
</evidence>
<evidence type="ECO:0000256" key="4">
    <source>
        <dbReference type="SAM" id="SignalP"/>
    </source>
</evidence>
<reference evidence="5 6" key="1">
    <citation type="submission" date="2018-07" db="EMBL/GenBank/DDBJ databases">
        <title>Dyadobacter roseus sp. nov., isolated from rose rhizosphere soil.</title>
        <authorList>
            <person name="Chen L."/>
        </authorList>
    </citation>
    <scope>NUCLEOTIDE SEQUENCE [LARGE SCALE GENOMIC DNA]</scope>
    <source>
        <strain evidence="5 6">RS19</strain>
    </source>
</reference>
<comment type="caution">
    <text evidence="5">The sequence shown here is derived from an EMBL/GenBank/DDBJ whole genome shotgun (WGS) entry which is preliminary data.</text>
</comment>
<keyword evidence="3 4" id="KW-0732">Signal</keyword>
<comment type="function">
    <text evidence="1">May be involved in the biogenesis of curli organelles.</text>
</comment>
<dbReference type="Pfam" id="PF10614">
    <property type="entry name" value="CsgF"/>
    <property type="match status" value="1"/>
</dbReference>
<feature type="chain" id="PRO_5017726419" description="Curli production assembly/transport component CsgF" evidence="4">
    <location>
        <begin position="21"/>
        <end position="139"/>
    </location>
</feature>
<organism evidence="5 6">
    <name type="scientific">Dyadobacter luteus</name>
    <dbReference type="NCBI Taxonomy" id="2259619"/>
    <lineage>
        <taxon>Bacteria</taxon>
        <taxon>Pseudomonadati</taxon>
        <taxon>Bacteroidota</taxon>
        <taxon>Cytophagia</taxon>
        <taxon>Cytophagales</taxon>
        <taxon>Spirosomataceae</taxon>
        <taxon>Dyadobacter</taxon>
    </lineage>
</organism>
<evidence type="ECO:0000256" key="1">
    <source>
        <dbReference type="ARBA" id="ARBA00003989"/>
    </source>
</evidence>
<dbReference type="OrthoDB" id="1443407at2"/>
<keyword evidence="6" id="KW-1185">Reference proteome</keyword>
<dbReference type="EMBL" id="QNUL01000025">
    <property type="protein sequence ID" value="REA57750.1"/>
    <property type="molecule type" value="Genomic_DNA"/>
</dbReference>
<gene>
    <name evidence="5" type="ORF">DSL64_22720</name>
</gene>
<sequence length="139" mass="15419">MKKYYISFIIAFLLQHAAFAQSFVYRPQNPSFGGDTFNYNWLLSSAQVQDKTKDPLAAKTSATGRETDALTDFTSSLNRQLLSTLSRQLFSNQFGEEGIKEGTYQYGDFVVDVSPGSEGLVVRITDGKGGETSITVPYY</sequence>
<name>A0A3D8Y5H3_9BACT</name>
<feature type="signal peptide" evidence="4">
    <location>
        <begin position="1"/>
        <end position="20"/>
    </location>
</feature>
<protein>
    <recommendedName>
        <fullName evidence="2">Curli production assembly/transport component CsgF</fullName>
    </recommendedName>
</protein>
<dbReference type="RefSeq" id="WP_115833241.1">
    <property type="nucleotide sequence ID" value="NZ_QNUL01000025.1"/>
</dbReference>
<accession>A0A3D8Y5H3</accession>
<evidence type="ECO:0000256" key="2">
    <source>
        <dbReference type="ARBA" id="ARBA00014031"/>
    </source>
</evidence>
<proteinExistence type="predicted"/>
<evidence type="ECO:0000313" key="6">
    <source>
        <dbReference type="Proteomes" id="UP000256373"/>
    </source>
</evidence>
<dbReference type="InterPro" id="IPR018893">
    <property type="entry name" value="T8SS_CsgF"/>
</dbReference>
<dbReference type="Proteomes" id="UP000256373">
    <property type="component" value="Unassembled WGS sequence"/>
</dbReference>
<evidence type="ECO:0000313" key="5">
    <source>
        <dbReference type="EMBL" id="REA57750.1"/>
    </source>
</evidence>